<dbReference type="PANTHER" id="PTHR23501">
    <property type="entry name" value="MAJOR FACILITATOR SUPERFAMILY"/>
    <property type="match status" value="1"/>
</dbReference>
<dbReference type="InterPro" id="IPR011701">
    <property type="entry name" value="MFS"/>
</dbReference>
<evidence type="ECO:0000256" key="5">
    <source>
        <dbReference type="SAM" id="Phobius"/>
    </source>
</evidence>
<evidence type="ECO:0000256" key="1">
    <source>
        <dbReference type="ARBA" id="ARBA00004141"/>
    </source>
</evidence>
<feature type="transmembrane region" description="Helical" evidence="5">
    <location>
        <begin position="47"/>
        <end position="65"/>
    </location>
</feature>
<evidence type="ECO:0000256" key="2">
    <source>
        <dbReference type="ARBA" id="ARBA00022692"/>
    </source>
</evidence>
<keyword evidence="2 5" id="KW-0812">Transmembrane</keyword>
<accession>A0A423V7T7</accession>
<keyword evidence="8" id="KW-1185">Reference proteome</keyword>
<dbReference type="PANTHER" id="PTHR23501:SF43">
    <property type="entry name" value="MULTIDRUG TRANSPORTER, PUTATIVE (AFU_ORTHOLOGUE AFUA_6G03040)-RELATED"/>
    <property type="match status" value="1"/>
</dbReference>
<dbReference type="Proteomes" id="UP000283895">
    <property type="component" value="Unassembled WGS sequence"/>
</dbReference>
<dbReference type="InterPro" id="IPR020846">
    <property type="entry name" value="MFS_dom"/>
</dbReference>
<reference evidence="7 8" key="1">
    <citation type="submission" date="2015-09" db="EMBL/GenBank/DDBJ databases">
        <title>Host preference determinants of Valsa canker pathogens revealed by comparative genomics.</title>
        <authorList>
            <person name="Yin Z."/>
            <person name="Huang L."/>
        </authorList>
    </citation>
    <scope>NUCLEOTIDE SEQUENCE [LARGE SCALE GENOMIC DNA]</scope>
    <source>
        <strain evidence="7 8">03-1</strain>
    </source>
</reference>
<gene>
    <name evidence="7" type="ORF">VMCG_10813</name>
</gene>
<feature type="transmembrane region" description="Helical" evidence="5">
    <location>
        <begin position="140"/>
        <end position="165"/>
    </location>
</feature>
<dbReference type="SUPFAM" id="SSF103473">
    <property type="entry name" value="MFS general substrate transporter"/>
    <property type="match status" value="1"/>
</dbReference>
<name>A0A423V7T7_9PEZI</name>
<dbReference type="EMBL" id="LKEA01000123">
    <property type="protein sequence ID" value="ROV86862.1"/>
    <property type="molecule type" value="Genomic_DNA"/>
</dbReference>
<evidence type="ECO:0000313" key="8">
    <source>
        <dbReference type="Proteomes" id="UP000283895"/>
    </source>
</evidence>
<evidence type="ECO:0000313" key="7">
    <source>
        <dbReference type="EMBL" id="ROV86862.1"/>
    </source>
</evidence>
<dbReference type="STRING" id="356882.A0A423V7T7"/>
<proteinExistence type="predicted"/>
<keyword evidence="4 5" id="KW-0472">Membrane</keyword>
<dbReference type="OrthoDB" id="440553at2759"/>
<keyword evidence="3 5" id="KW-1133">Transmembrane helix</keyword>
<dbReference type="GO" id="GO:0022857">
    <property type="term" value="F:transmembrane transporter activity"/>
    <property type="evidence" value="ECO:0007669"/>
    <property type="project" value="InterPro"/>
</dbReference>
<evidence type="ECO:0000256" key="4">
    <source>
        <dbReference type="ARBA" id="ARBA00023136"/>
    </source>
</evidence>
<dbReference type="Gene3D" id="1.20.1720.10">
    <property type="entry name" value="Multidrug resistance protein D"/>
    <property type="match status" value="1"/>
</dbReference>
<feature type="transmembrane region" description="Helical" evidence="5">
    <location>
        <begin position="85"/>
        <end position="104"/>
    </location>
</feature>
<evidence type="ECO:0000256" key="3">
    <source>
        <dbReference type="ARBA" id="ARBA00022989"/>
    </source>
</evidence>
<sequence>MTSSSDSKGDMSDGRATADPVIVLGMDVGATSAEYESRQSYLQGARLHFTTAAICMVLFLSNLEIPVVTTALVGISDDLGGFRKASWVTTSYLLGYAAFIIIFAKISDVFGRKSMLLLTTVAFCIFSGACGAAQTMDQLIIFRAFQGLGGSGDFALCSVIILDLVPSHKYAEYSSNISIVYAISLCVGPIIGGAIIENSTWRWIFLLK</sequence>
<organism evidence="7 8">
    <name type="scientific">Cytospora schulzeri</name>
    <dbReference type="NCBI Taxonomy" id="448051"/>
    <lineage>
        <taxon>Eukaryota</taxon>
        <taxon>Fungi</taxon>
        <taxon>Dikarya</taxon>
        <taxon>Ascomycota</taxon>
        <taxon>Pezizomycotina</taxon>
        <taxon>Sordariomycetes</taxon>
        <taxon>Sordariomycetidae</taxon>
        <taxon>Diaporthales</taxon>
        <taxon>Cytosporaceae</taxon>
        <taxon>Cytospora</taxon>
    </lineage>
</organism>
<dbReference type="InterPro" id="IPR036259">
    <property type="entry name" value="MFS_trans_sf"/>
</dbReference>
<dbReference type="GO" id="GO:0005886">
    <property type="term" value="C:plasma membrane"/>
    <property type="evidence" value="ECO:0007669"/>
    <property type="project" value="TreeGrafter"/>
</dbReference>
<comment type="subcellular location">
    <subcellularLocation>
        <location evidence="1">Membrane</location>
        <topology evidence="1">Multi-pass membrane protein</topology>
    </subcellularLocation>
</comment>
<protein>
    <recommendedName>
        <fullName evidence="6">Major facilitator superfamily (MFS) profile domain-containing protein</fullName>
    </recommendedName>
</protein>
<feature type="domain" description="Major facilitator superfamily (MFS) profile" evidence="6">
    <location>
        <begin position="50"/>
        <end position="208"/>
    </location>
</feature>
<feature type="transmembrane region" description="Helical" evidence="5">
    <location>
        <begin position="177"/>
        <end position="196"/>
    </location>
</feature>
<dbReference type="PROSITE" id="PS50850">
    <property type="entry name" value="MFS"/>
    <property type="match status" value="1"/>
</dbReference>
<evidence type="ECO:0000259" key="6">
    <source>
        <dbReference type="PROSITE" id="PS50850"/>
    </source>
</evidence>
<dbReference type="Pfam" id="PF07690">
    <property type="entry name" value="MFS_1"/>
    <property type="match status" value="1"/>
</dbReference>
<dbReference type="AlphaFoldDB" id="A0A423V7T7"/>
<comment type="caution">
    <text evidence="7">The sequence shown here is derived from an EMBL/GenBank/DDBJ whole genome shotgun (WGS) entry which is preliminary data.</text>
</comment>
<feature type="transmembrane region" description="Helical" evidence="5">
    <location>
        <begin position="116"/>
        <end position="134"/>
    </location>
</feature>